<evidence type="ECO:0000313" key="7">
    <source>
        <dbReference type="EMBL" id="HBK53799.1"/>
    </source>
</evidence>
<comment type="function">
    <text evidence="1">Involved in DNA recombination.</text>
</comment>
<feature type="coiled-coil region" evidence="5">
    <location>
        <begin position="392"/>
        <end position="426"/>
    </location>
</feature>
<dbReference type="InterPro" id="IPR003798">
    <property type="entry name" value="DNA_recombination_RmuC"/>
</dbReference>
<proteinExistence type="inferred from homology"/>
<evidence type="ECO:0000256" key="3">
    <source>
        <dbReference type="ARBA" id="ARBA00023054"/>
    </source>
</evidence>
<accession>A0A354YX62</accession>
<dbReference type="Proteomes" id="UP000263273">
    <property type="component" value="Unassembled WGS sequence"/>
</dbReference>
<dbReference type="PANTHER" id="PTHR30563:SF0">
    <property type="entry name" value="DNA RECOMBINATION PROTEIN RMUC"/>
    <property type="match status" value="1"/>
</dbReference>
<dbReference type="GO" id="GO:0006310">
    <property type="term" value="P:DNA recombination"/>
    <property type="evidence" value="ECO:0007669"/>
    <property type="project" value="UniProtKB-KW"/>
</dbReference>
<dbReference type="EMBL" id="DNZF01000169">
    <property type="protein sequence ID" value="HBK53799.1"/>
    <property type="molecule type" value="Genomic_DNA"/>
</dbReference>
<feature type="transmembrane region" description="Helical" evidence="6">
    <location>
        <begin position="6"/>
        <end position="24"/>
    </location>
</feature>
<dbReference type="STRING" id="378794.GCA_001570625_00346"/>
<keyword evidence="6" id="KW-0812">Transmembrane</keyword>
<keyword evidence="3 5" id="KW-0175">Coiled coil</keyword>
<evidence type="ECO:0000256" key="6">
    <source>
        <dbReference type="SAM" id="Phobius"/>
    </source>
</evidence>
<reference evidence="7 8" key="1">
    <citation type="journal article" date="2018" name="Nat. Biotechnol.">
        <title>A standardized bacterial taxonomy based on genome phylogeny substantially revises the tree of life.</title>
        <authorList>
            <person name="Parks D.H."/>
            <person name="Chuvochina M."/>
            <person name="Waite D.W."/>
            <person name="Rinke C."/>
            <person name="Skarshewski A."/>
            <person name="Chaumeil P.A."/>
            <person name="Hugenholtz P."/>
        </authorList>
    </citation>
    <scope>NUCLEOTIDE SEQUENCE [LARGE SCALE GENOMIC DNA]</scope>
    <source>
        <strain evidence="7">UBA10948</strain>
    </source>
</reference>
<dbReference type="Pfam" id="PF02646">
    <property type="entry name" value="RmuC"/>
    <property type="match status" value="1"/>
</dbReference>
<feature type="coiled-coil region" evidence="5">
    <location>
        <begin position="119"/>
        <end position="153"/>
    </location>
</feature>
<keyword evidence="6" id="KW-0472">Membrane</keyword>
<comment type="similarity">
    <text evidence="2">Belongs to the RmuC family.</text>
</comment>
<dbReference type="RefSeq" id="WP_061212932.1">
    <property type="nucleotide sequence ID" value="NZ_DHSN01000024.1"/>
</dbReference>
<gene>
    <name evidence="7" type="ORF">DDZ44_07685</name>
</gene>
<evidence type="ECO:0000256" key="5">
    <source>
        <dbReference type="SAM" id="Coils"/>
    </source>
</evidence>
<keyword evidence="4" id="KW-0233">DNA recombination</keyword>
<organism evidence="7 8">
    <name type="scientific">Syntrophomonas wolfei</name>
    <dbReference type="NCBI Taxonomy" id="863"/>
    <lineage>
        <taxon>Bacteria</taxon>
        <taxon>Bacillati</taxon>
        <taxon>Bacillota</taxon>
        <taxon>Clostridia</taxon>
        <taxon>Eubacteriales</taxon>
        <taxon>Syntrophomonadaceae</taxon>
        <taxon>Syntrophomonas</taxon>
    </lineage>
</organism>
<dbReference type="PANTHER" id="PTHR30563">
    <property type="entry name" value="DNA RECOMBINATION PROTEIN RMUC"/>
    <property type="match status" value="1"/>
</dbReference>
<keyword evidence="6" id="KW-1133">Transmembrane helix</keyword>
<evidence type="ECO:0000256" key="1">
    <source>
        <dbReference type="ARBA" id="ARBA00003416"/>
    </source>
</evidence>
<evidence type="ECO:0000256" key="4">
    <source>
        <dbReference type="ARBA" id="ARBA00023172"/>
    </source>
</evidence>
<comment type="caution">
    <text evidence="7">The sequence shown here is derived from an EMBL/GenBank/DDBJ whole genome shotgun (WGS) entry which is preliminary data.</text>
</comment>
<name>A0A354YX62_9FIRM</name>
<protein>
    <submittedName>
        <fullName evidence="7">DNA recombination protein RmuC</fullName>
    </submittedName>
</protein>
<dbReference type="AlphaFoldDB" id="A0A354YX62"/>
<evidence type="ECO:0000313" key="8">
    <source>
        <dbReference type="Proteomes" id="UP000263273"/>
    </source>
</evidence>
<sequence length="450" mass="50529">MMEQAAIIAVFIGLALLFFLLFQLQQRMNTLREQLDKLGAGNLLLEKNQERMEQLLREEIGRNREEMNATARQGREELSNSFKTFSDSLSARMAEMGNLQQYQLEGFSQQMAHLTQSNEQKLEQMRGTIEERVRELQKENAQKLDQMRTVVDEKLHATLEQRLGESFKLVSERLEQVHKGLGEMQALASGVGDLKKVLSNVKSRGTWGEVQLGNILEDILAPEQYGSNVAVKKGVERVEFAVKLPGPDKEGSPLWLPIDAKFPLEDYHRLLEAYDGADLAAIEQAGKNLENRIKAQAKEICSKYIEPPATTDFAIMFLPTEGLYAEVLRRPGLFENLRQDYRITVAGPTTLAALLNSLSMGFRTLAIQKRSGEVWAILGAVKSEFGKFGAVLEKTRKKLQEASNSIEEAARRSRVMERKLKDVEELPEKQANELLSAEGFGEEIAAGSDG</sequence>
<evidence type="ECO:0000256" key="2">
    <source>
        <dbReference type="ARBA" id="ARBA00009840"/>
    </source>
</evidence>